<dbReference type="Gene3D" id="1.10.1740.10">
    <property type="match status" value="1"/>
</dbReference>
<accession>A0A377FR80</accession>
<dbReference type="GO" id="GO:0006352">
    <property type="term" value="P:DNA-templated transcription initiation"/>
    <property type="evidence" value="ECO:0007669"/>
    <property type="project" value="InterPro"/>
</dbReference>
<name>A0A377FR80_9BACL</name>
<dbReference type="SUPFAM" id="SSF88946">
    <property type="entry name" value="Sigma2 domain of RNA polymerase sigma factors"/>
    <property type="match status" value="1"/>
</dbReference>
<sequence length="90" mass="10626">MSFLSDHELFERIIQRDTSAFELLYDRYERVLYLTALRLTTRAELAEAALLEVFNELWRTPQTFDIQTTSLRLRLFARAETAARQLLQSA</sequence>
<dbReference type="EMBL" id="UGGP01000001">
    <property type="protein sequence ID" value="STO06955.1"/>
    <property type="molecule type" value="Genomic_DNA"/>
</dbReference>
<dbReference type="AlphaFoldDB" id="A0A377FR80"/>
<dbReference type="STRING" id="1397694.GCA_000702585_00815"/>
<organism evidence="1 2">
    <name type="scientific">Exiguobacterium aurantiacum</name>
    <dbReference type="NCBI Taxonomy" id="33987"/>
    <lineage>
        <taxon>Bacteria</taxon>
        <taxon>Bacillati</taxon>
        <taxon>Bacillota</taxon>
        <taxon>Bacilli</taxon>
        <taxon>Bacillales</taxon>
        <taxon>Bacillales Family XII. Incertae Sedis</taxon>
        <taxon>Exiguobacterium</taxon>
    </lineage>
</organism>
<evidence type="ECO:0000313" key="1">
    <source>
        <dbReference type="EMBL" id="STO06955.1"/>
    </source>
</evidence>
<dbReference type="Proteomes" id="UP000254060">
    <property type="component" value="Unassembled WGS sequence"/>
</dbReference>
<dbReference type="RefSeq" id="WP_029334131.1">
    <property type="nucleotide sequence ID" value="NZ_UGGP01000001.1"/>
</dbReference>
<proteinExistence type="predicted"/>
<reference evidence="1 2" key="1">
    <citation type="submission" date="2018-06" db="EMBL/GenBank/DDBJ databases">
        <authorList>
            <consortium name="Pathogen Informatics"/>
            <person name="Doyle S."/>
        </authorList>
    </citation>
    <scope>NUCLEOTIDE SEQUENCE [LARGE SCALE GENOMIC DNA]</scope>
    <source>
        <strain evidence="1 2">NCTC13163</strain>
    </source>
</reference>
<protein>
    <submittedName>
        <fullName evidence="1">RNA polymerase sigma factor</fullName>
    </submittedName>
</protein>
<evidence type="ECO:0000313" key="2">
    <source>
        <dbReference type="Proteomes" id="UP000254060"/>
    </source>
</evidence>
<dbReference type="OrthoDB" id="2453980at2"/>
<dbReference type="GO" id="GO:0003700">
    <property type="term" value="F:DNA-binding transcription factor activity"/>
    <property type="evidence" value="ECO:0007669"/>
    <property type="project" value="InterPro"/>
</dbReference>
<dbReference type="InterPro" id="IPR013325">
    <property type="entry name" value="RNA_pol_sigma_r2"/>
</dbReference>
<gene>
    <name evidence="1" type="ORF">NCTC13163_00296</name>
</gene>